<dbReference type="InterPro" id="IPR052678">
    <property type="entry name" value="OST-beta_subunit"/>
</dbReference>
<dbReference type="GO" id="GO:0031647">
    <property type="term" value="P:regulation of protein stability"/>
    <property type="evidence" value="ECO:0007669"/>
    <property type="project" value="Ensembl"/>
</dbReference>
<dbReference type="GO" id="GO:0032782">
    <property type="term" value="P:bile acid secretion"/>
    <property type="evidence" value="ECO:0007669"/>
    <property type="project" value="Ensembl"/>
</dbReference>
<dbReference type="CTD" id="123264"/>
<dbReference type="GO" id="GO:0090314">
    <property type="term" value="P:positive regulation of protein targeting to membrane"/>
    <property type="evidence" value="ECO:0007669"/>
    <property type="project" value="Ensembl"/>
</dbReference>
<feature type="transmembrane region" description="Helical" evidence="2">
    <location>
        <begin position="35"/>
        <end position="54"/>
    </location>
</feature>
<dbReference type="PANTHER" id="PTHR36129:SF1">
    <property type="entry name" value="ORGANIC SOLUTE TRANSPORTER SUBUNIT BETA"/>
    <property type="match status" value="1"/>
</dbReference>
<dbReference type="GO" id="GO:0032991">
    <property type="term" value="C:protein-containing complex"/>
    <property type="evidence" value="ECO:0007669"/>
    <property type="project" value="Ensembl"/>
</dbReference>
<feature type="region of interest" description="Disordered" evidence="1">
    <location>
        <begin position="63"/>
        <end position="91"/>
    </location>
</feature>
<protein>
    <submittedName>
        <fullName evidence="3">Solute carrier family 51, beta subunit</fullName>
    </submittedName>
</protein>
<keyword evidence="2" id="KW-1133">Transmembrane helix</keyword>
<evidence type="ECO:0000313" key="3">
    <source>
        <dbReference type="Ensembl" id="ENSNGAP00000014947.1"/>
    </source>
</evidence>
<dbReference type="AlphaFoldDB" id="A0A8C6R9E8"/>
<dbReference type="InterPro" id="IPR029387">
    <property type="entry name" value="OSTbeta"/>
</dbReference>
<dbReference type="Ensembl" id="ENSNGAT00000020546.1">
    <property type="protein sequence ID" value="ENSNGAP00000014947.1"/>
    <property type="gene ID" value="ENSNGAG00000016122.1"/>
</dbReference>
<proteinExistence type="predicted"/>
<keyword evidence="2" id="KW-0472">Membrane</keyword>
<dbReference type="OrthoDB" id="9899510at2759"/>
<dbReference type="KEGG" id="ngi:103736778"/>
<sequence length="133" mass="15334">MEHSEVVDAPAGSEVPQELLEEMIWFFRVEDATPWNYSILALAMVVVMISMFLLRRSILANRNRKMQSQDKETPEAMHLDEAKTKEKDSLSNLREMLIPEEPTMAPVETEMNEKDIPLVFLPVFLPEPQETDS</sequence>
<dbReference type="GO" id="GO:0016323">
    <property type="term" value="C:basolateral plasma membrane"/>
    <property type="evidence" value="ECO:0007669"/>
    <property type="project" value="Ensembl"/>
</dbReference>
<dbReference type="GO" id="GO:0046982">
    <property type="term" value="F:protein heterodimerization activity"/>
    <property type="evidence" value="ECO:0007669"/>
    <property type="project" value="Ensembl"/>
</dbReference>
<name>A0A8C6R9E8_NANGA</name>
<dbReference type="RefSeq" id="XP_008834530.1">
    <property type="nucleotide sequence ID" value="XM_008836308.1"/>
</dbReference>
<dbReference type="GeneID" id="103736778"/>
<dbReference type="OMA" id="EMLWVFR"/>
<dbReference type="GO" id="GO:0070863">
    <property type="term" value="P:positive regulation of protein exit from endoplasmic reticulum"/>
    <property type="evidence" value="ECO:0007669"/>
    <property type="project" value="Ensembl"/>
</dbReference>
<evidence type="ECO:0000313" key="4">
    <source>
        <dbReference type="Proteomes" id="UP000694381"/>
    </source>
</evidence>
<reference evidence="3" key="2">
    <citation type="submission" date="2025-09" db="UniProtKB">
        <authorList>
            <consortium name="Ensembl"/>
        </authorList>
    </citation>
    <scope>IDENTIFICATION</scope>
</reference>
<keyword evidence="2" id="KW-0812">Transmembrane</keyword>
<dbReference type="GO" id="GO:0015125">
    <property type="term" value="F:bile acid transmembrane transporter activity"/>
    <property type="evidence" value="ECO:0007669"/>
    <property type="project" value="Ensembl"/>
</dbReference>
<organism evidence="3 4">
    <name type="scientific">Nannospalax galili</name>
    <name type="common">Northern Israeli blind subterranean mole rat</name>
    <name type="synonym">Spalax galili</name>
    <dbReference type="NCBI Taxonomy" id="1026970"/>
    <lineage>
        <taxon>Eukaryota</taxon>
        <taxon>Metazoa</taxon>
        <taxon>Chordata</taxon>
        <taxon>Craniata</taxon>
        <taxon>Vertebrata</taxon>
        <taxon>Euteleostomi</taxon>
        <taxon>Mammalia</taxon>
        <taxon>Eutheria</taxon>
        <taxon>Euarchontoglires</taxon>
        <taxon>Glires</taxon>
        <taxon>Rodentia</taxon>
        <taxon>Myomorpha</taxon>
        <taxon>Muroidea</taxon>
        <taxon>Spalacidae</taxon>
        <taxon>Spalacinae</taxon>
        <taxon>Nannospalax</taxon>
    </lineage>
</organism>
<feature type="compositionally biased region" description="Basic and acidic residues" evidence="1">
    <location>
        <begin position="67"/>
        <end position="89"/>
    </location>
</feature>
<dbReference type="PANTHER" id="PTHR36129">
    <property type="entry name" value="ORGANIC SOLUTE TRANSPORTER SUBUNIT BETA-RELATED"/>
    <property type="match status" value="1"/>
</dbReference>
<dbReference type="GeneTree" id="ENSGT00390000010409"/>
<dbReference type="Pfam" id="PF15048">
    <property type="entry name" value="OSTbeta"/>
    <property type="match status" value="1"/>
</dbReference>
<accession>A0A8C6R9E8</accession>
<dbReference type="Proteomes" id="UP000694381">
    <property type="component" value="Unassembled WGS sequence"/>
</dbReference>
<keyword evidence="4" id="KW-1185">Reference proteome</keyword>
<evidence type="ECO:0000256" key="2">
    <source>
        <dbReference type="SAM" id="Phobius"/>
    </source>
</evidence>
<evidence type="ECO:0000256" key="1">
    <source>
        <dbReference type="SAM" id="MobiDB-lite"/>
    </source>
</evidence>
<gene>
    <name evidence="3" type="primary">Slc51b</name>
</gene>
<reference evidence="3" key="1">
    <citation type="submission" date="2025-08" db="UniProtKB">
        <authorList>
            <consortium name="Ensembl"/>
        </authorList>
    </citation>
    <scope>IDENTIFICATION</scope>
</reference>